<feature type="transmembrane region" description="Helical" evidence="9">
    <location>
        <begin position="205"/>
        <end position="229"/>
    </location>
</feature>
<dbReference type="GO" id="GO:0005524">
    <property type="term" value="F:ATP binding"/>
    <property type="evidence" value="ECO:0007669"/>
    <property type="project" value="UniProtKB-KW"/>
</dbReference>
<dbReference type="InterPro" id="IPR003594">
    <property type="entry name" value="HATPase_dom"/>
</dbReference>
<feature type="coiled-coil region" evidence="8">
    <location>
        <begin position="375"/>
        <end position="417"/>
    </location>
</feature>
<dbReference type="PANTHER" id="PTHR41523">
    <property type="entry name" value="TWO-COMPONENT SYSTEM SENSOR PROTEIN"/>
    <property type="match status" value="1"/>
</dbReference>
<evidence type="ECO:0000256" key="1">
    <source>
        <dbReference type="ARBA" id="ARBA00000085"/>
    </source>
</evidence>
<evidence type="ECO:0000256" key="8">
    <source>
        <dbReference type="SAM" id="Coils"/>
    </source>
</evidence>
<feature type="domain" description="Histidine kinase" evidence="11">
    <location>
        <begin position="431"/>
        <end position="617"/>
    </location>
</feature>
<dbReference type="Gene3D" id="3.30.565.10">
    <property type="entry name" value="Histidine kinase-like ATPase, C-terminal domain"/>
    <property type="match status" value="1"/>
</dbReference>
<evidence type="ECO:0000256" key="7">
    <source>
        <dbReference type="ARBA" id="ARBA00022840"/>
    </source>
</evidence>
<dbReference type="Pfam" id="PF07568">
    <property type="entry name" value="HisKA_2"/>
    <property type="match status" value="1"/>
</dbReference>
<keyword evidence="6" id="KW-0418">Kinase</keyword>
<dbReference type="EC" id="2.7.13.3" evidence="2"/>
<feature type="transmembrane region" description="Helical" evidence="9">
    <location>
        <begin position="178"/>
        <end position="198"/>
    </location>
</feature>
<name>A0A4Q0XVU4_9BACT</name>
<dbReference type="SUPFAM" id="SSF55874">
    <property type="entry name" value="ATPase domain of HSP90 chaperone/DNA topoisomerase II/histidine kinase"/>
    <property type="match status" value="1"/>
</dbReference>
<keyword evidence="9" id="KW-0812">Transmembrane</keyword>
<keyword evidence="5" id="KW-0547">Nucleotide-binding</keyword>
<feature type="transmembrane region" description="Helical" evidence="9">
    <location>
        <begin position="269"/>
        <end position="288"/>
    </location>
</feature>
<comment type="caution">
    <text evidence="12">The sequence shown here is derived from an EMBL/GenBank/DDBJ whole genome shotgun (WGS) entry which is preliminary data.</text>
</comment>
<dbReference type="EMBL" id="PDKO01000013">
    <property type="protein sequence ID" value="RXJ61697.1"/>
    <property type="molecule type" value="Genomic_DNA"/>
</dbReference>
<feature type="transmembrane region" description="Helical" evidence="9">
    <location>
        <begin position="354"/>
        <end position="372"/>
    </location>
</feature>
<reference evidence="12 13" key="1">
    <citation type="submission" date="2017-10" db="EMBL/GenBank/DDBJ databases">
        <title>Genomics of the genus Arcobacter.</title>
        <authorList>
            <person name="Perez-Cataluna A."/>
            <person name="Figueras M.J."/>
        </authorList>
    </citation>
    <scope>NUCLEOTIDE SEQUENCE [LARGE SCALE GENOMIC DNA]</scope>
    <source>
        <strain evidence="12 13">DSM 24636</strain>
    </source>
</reference>
<evidence type="ECO:0000259" key="11">
    <source>
        <dbReference type="PROSITE" id="PS50109"/>
    </source>
</evidence>
<keyword evidence="8" id="KW-0175">Coiled coil</keyword>
<dbReference type="Gene3D" id="2.60.40.2380">
    <property type="match status" value="1"/>
</dbReference>
<dbReference type="InterPro" id="IPR036890">
    <property type="entry name" value="HATPase_C_sf"/>
</dbReference>
<proteinExistence type="predicted"/>
<dbReference type="InterPro" id="IPR005467">
    <property type="entry name" value="His_kinase_dom"/>
</dbReference>
<organism evidence="12 13">
    <name type="scientific">Halarcobacter anaerophilus</name>
    <dbReference type="NCBI Taxonomy" id="877500"/>
    <lineage>
        <taxon>Bacteria</taxon>
        <taxon>Pseudomonadati</taxon>
        <taxon>Campylobacterota</taxon>
        <taxon>Epsilonproteobacteria</taxon>
        <taxon>Campylobacterales</taxon>
        <taxon>Arcobacteraceae</taxon>
        <taxon>Halarcobacter</taxon>
    </lineage>
</organism>
<dbReference type="AlphaFoldDB" id="A0A4Q0XVU4"/>
<feature type="chain" id="PRO_5020975029" description="histidine kinase" evidence="10">
    <location>
        <begin position="20"/>
        <end position="621"/>
    </location>
</feature>
<dbReference type="Pfam" id="PF07696">
    <property type="entry name" value="7TMR-DISMED2"/>
    <property type="match status" value="1"/>
</dbReference>
<evidence type="ECO:0000256" key="3">
    <source>
        <dbReference type="ARBA" id="ARBA00022553"/>
    </source>
</evidence>
<dbReference type="Pfam" id="PF02518">
    <property type="entry name" value="HATPase_c"/>
    <property type="match status" value="1"/>
</dbReference>
<evidence type="ECO:0000256" key="10">
    <source>
        <dbReference type="SAM" id="SignalP"/>
    </source>
</evidence>
<dbReference type="STRING" id="877500.GCA_000935065_00730"/>
<keyword evidence="9" id="KW-1133">Transmembrane helix</keyword>
<keyword evidence="9" id="KW-0472">Membrane</keyword>
<feature type="transmembrane region" description="Helical" evidence="9">
    <location>
        <begin position="235"/>
        <end position="257"/>
    </location>
</feature>
<dbReference type="Pfam" id="PF07695">
    <property type="entry name" value="7TMR-DISM_7TM"/>
    <property type="match status" value="1"/>
</dbReference>
<gene>
    <name evidence="12" type="ORF">CRV06_12880</name>
</gene>
<evidence type="ECO:0000313" key="13">
    <source>
        <dbReference type="Proteomes" id="UP000290191"/>
    </source>
</evidence>
<evidence type="ECO:0000256" key="2">
    <source>
        <dbReference type="ARBA" id="ARBA00012438"/>
    </source>
</evidence>
<keyword evidence="4" id="KW-0808">Transferase</keyword>
<evidence type="ECO:0000256" key="4">
    <source>
        <dbReference type="ARBA" id="ARBA00022679"/>
    </source>
</evidence>
<sequence>MIKYFFIFCLFFSSLFSENLTLTFNDTTDIYNDFKIEYLKDNSNLSNIKDIEKKEFKKITNNGFALGYSNQKIWIKINILNKSKEENFILTLNETFYEKANLYYKKDNRWIKKENGLFIPIKQREIKYNKLSFKLNLPRNYQNNIYLELKGKYAYFGEVSFYKENYFRLKNFLDMNNLYIFIFGTTFIILIFSIGLSATLKEKIYYYYLGYTLFNLIYLIKISGLLCFIDLQKYIYILHSSVAFLDAFLILFSLEYLNTKKYLKRYDKLLRYSVIPFFLIGFILFFDYQPWNQILNALSLFITIIFLPLSIYIFFKGYKRSVYYTFALLIYFFLAMIFMLMLSGLIEYNNLTRYGLVYGTALENIIFSIMIISRYNEIKNEQIQYQKELLSIKNEHAKLLKKEVKKRTNELTIANNKLSRILKERELLLKEILHRVKNNFHMILGILWFESKKYKEKDIFSDLINRIKSMSKTHEYLLYTSENLKNIKVKEYFKDIIESISSTYTNKKITINFSIGNIELKFDDAISLSIIINEIVNNSIKHHPDSKNINIFVSLEEKKNKILLKIKDNGEGFNIKSSKEGLGLKLINDFSKKLLNSNFSFEFNKGTIFILTFEKKDSNEK</sequence>
<dbReference type="InterPro" id="IPR011495">
    <property type="entry name" value="Sig_transdc_His_kin_sub2_dim/P"/>
</dbReference>
<protein>
    <recommendedName>
        <fullName evidence="2">histidine kinase</fullName>
        <ecNumber evidence="2">2.7.13.3</ecNumber>
    </recommendedName>
</protein>
<comment type="catalytic activity">
    <reaction evidence="1">
        <text>ATP + protein L-histidine = ADP + protein N-phospho-L-histidine.</text>
        <dbReference type="EC" id="2.7.13.3"/>
    </reaction>
</comment>
<dbReference type="RefSeq" id="WP_129082792.1">
    <property type="nucleotide sequence ID" value="NZ_CP041070.1"/>
</dbReference>
<evidence type="ECO:0000313" key="12">
    <source>
        <dbReference type="EMBL" id="RXJ61697.1"/>
    </source>
</evidence>
<dbReference type="GO" id="GO:0004673">
    <property type="term" value="F:protein histidine kinase activity"/>
    <property type="evidence" value="ECO:0007669"/>
    <property type="project" value="UniProtKB-EC"/>
</dbReference>
<dbReference type="InterPro" id="IPR011622">
    <property type="entry name" value="7TMR_DISM_rcpt_extracell_dom2"/>
</dbReference>
<dbReference type="Proteomes" id="UP000290191">
    <property type="component" value="Unassembled WGS sequence"/>
</dbReference>
<dbReference type="OrthoDB" id="5344206at2"/>
<keyword evidence="3" id="KW-0597">Phosphoprotein</keyword>
<feature type="transmembrane region" description="Helical" evidence="9">
    <location>
        <begin position="322"/>
        <end position="342"/>
    </location>
</feature>
<evidence type="ECO:0000256" key="9">
    <source>
        <dbReference type="SAM" id="Phobius"/>
    </source>
</evidence>
<feature type="transmembrane region" description="Helical" evidence="9">
    <location>
        <begin position="294"/>
        <end position="315"/>
    </location>
</feature>
<evidence type="ECO:0000256" key="6">
    <source>
        <dbReference type="ARBA" id="ARBA00022777"/>
    </source>
</evidence>
<dbReference type="PANTHER" id="PTHR41523:SF8">
    <property type="entry name" value="ETHYLENE RESPONSE SENSOR PROTEIN"/>
    <property type="match status" value="1"/>
</dbReference>
<dbReference type="InterPro" id="IPR011623">
    <property type="entry name" value="7TMR_DISM_rcpt_extracell_dom1"/>
</dbReference>
<feature type="signal peptide" evidence="10">
    <location>
        <begin position="1"/>
        <end position="19"/>
    </location>
</feature>
<dbReference type="SMART" id="SM00387">
    <property type="entry name" value="HATPase_c"/>
    <property type="match status" value="1"/>
</dbReference>
<dbReference type="PROSITE" id="PS50109">
    <property type="entry name" value="HIS_KIN"/>
    <property type="match status" value="1"/>
</dbReference>
<keyword evidence="10" id="KW-0732">Signal</keyword>
<evidence type="ECO:0000256" key="5">
    <source>
        <dbReference type="ARBA" id="ARBA00022741"/>
    </source>
</evidence>
<accession>A0A4Q0XVU4</accession>
<keyword evidence="13" id="KW-1185">Reference proteome</keyword>
<keyword evidence="7" id="KW-0067">ATP-binding</keyword>